<name>A0AAN6VZF3_9PEZI</name>
<gene>
    <name evidence="2" type="ORF">QBC36DRAFT_349448</name>
</gene>
<dbReference type="InterPro" id="IPR036928">
    <property type="entry name" value="AS_sf"/>
</dbReference>
<reference evidence="2" key="1">
    <citation type="journal article" date="2023" name="Mol. Phylogenet. Evol.">
        <title>Genome-scale phylogeny and comparative genomics of the fungal order Sordariales.</title>
        <authorList>
            <person name="Hensen N."/>
            <person name="Bonometti L."/>
            <person name="Westerberg I."/>
            <person name="Brannstrom I.O."/>
            <person name="Guillou S."/>
            <person name="Cros-Aarteil S."/>
            <person name="Calhoun S."/>
            <person name="Haridas S."/>
            <person name="Kuo A."/>
            <person name="Mondo S."/>
            <person name="Pangilinan J."/>
            <person name="Riley R."/>
            <person name="LaButti K."/>
            <person name="Andreopoulos B."/>
            <person name="Lipzen A."/>
            <person name="Chen C."/>
            <person name="Yan M."/>
            <person name="Daum C."/>
            <person name="Ng V."/>
            <person name="Clum A."/>
            <person name="Steindorff A."/>
            <person name="Ohm R.A."/>
            <person name="Martin F."/>
            <person name="Silar P."/>
            <person name="Natvig D.O."/>
            <person name="Lalanne C."/>
            <person name="Gautier V."/>
            <person name="Ament-Velasquez S.L."/>
            <person name="Kruys A."/>
            <person name="Hutchinson M.I."/>
            <person name="Powell A.J."/>
            <person name="Barry K."/>
            <person name="Miller A.N."/>
            <person name="Grigoriev I.V."/>
            <person name="Debuchy R."/>
            <person name="Gladieux P."/>
            <person name="Hiltunen Thoren M."/>
            <person name="Johannesson H."/>
        </authorList>
    </citation>
    <scope>NUCLEOTIDE SEQUENCE</scope>
    <source>
        <strain evidence="2">CBS 892.96</strain>
    </source>
</reference>
<dbReference type="PANTHER" id="PTHR42678:SF34">
    <property type="entry name" value="OS04G0183300 PROTEIN"/>
    <property type="match status" value="1"/>
</dbReference>
<organism evidence="2 3">
    <name type="scientific">Triangularia setosa</name>
    <dbReference type="NCBI Taxonomy" id="2587417"/>
    <lineage>
        <taxon>Eukaryota</taxon>
        <taxon>Fungi</taxon>
        <taxon>Dikarya</taxon>
        <taxon>Ascomycota</taxon>
        <taxon>Pezizomycotina</taxon>
        <taxon>Sordariomycetes</taxon>
        <taxon>Sordariomycetidae</taxon>
        <taxon>Sordariales</taxon>
        <taxon>Podosporaceae</taxon>
        <taxon>Triangularia</taxon>
    </lineage>
</organism>
<keyword evidence="3" id="KW-1185">Reference proteome</keyword>
<dbReference type="EMBL" id="MU866411">
    <property type="protein sequence ID" value="KAK4172578.1"/>
    <property type="molecule type" value="Genomic_DNA"/>
</dbReference>
<dbReference type="InterPro" id="IPR023631">
    <property type="entry name" value="Amidase_dom"/>
</dbReference>
<dbReference type="Gene3D" id="3.90.1300.10">
    <property type="entry name" value="Amidase signature (AS) domain"/>
    <property type="match status" value="1"/>
</dbReference>
<evidence type="ECO:0000259" key="1">
    <source>
        <dbReference type="Pfam" id="PF01425"/>
    </source>
</evidence>
<feature type="domain" description="Amidase" evidence="1">
    <location>
        <begin position="53"/>
        <end position="133"/>
    </location>
</feature>
<dbReference type="AlphaFoldDB" id="A0AAN6VZF3"/>
<reference evidence="2" key="2">
    <citation type="submission" date="2023-05" db="EMBL/GenBank/DDBJ databases">
        <authorList>
            <consortium name="Lawrence Berkeley National Laboratory"/>
            <person name="Steindorff A."/>
            <person name="Hensen N."/>
            <person name="Bonometti L."/>
            <person name="Westerberg I."/>
            <person name="Brannstrom I.O."/>
            <person name="Guillou S."/>
            <person name="Cros-Aarteil S."/>
            <person name="Calhoun S."/>
            <person name="Haridas S."/>
            <person name="Kuo A."/>
            <person name="Mondo S."/>
            <person name="Pangilinan J."/>
            <person name="Riley R."/>
            <person name="Labutti K."/>
            <person name="Andreopoulos B."/>
            <person name="Lipzen A."/>
            <person name="Chen C."/>
            <person name="Yanf M."/>
            <person name="Daum C."/>
            <person name="Ng V."/>
            <person name="Clum A."/>
            <person name="Ohm R."/>
            <person name="Martin F."/>
            <person name="Silar P."/>
            <person name="Natvig D."/>
            <person name="Lalanne C."/>
            <person name="Gautier V."/>
            <person name="Ament-Velasquez S.L."/>
            <person name="Kruys A."/>
            <person name="Hutchinson M.I."/>
            <person name="Powell A.J."/>
            <person name="Barry K."/>
            <person name="Miller A.N."/>
            <person name="Grigoriev I.V."/>
            <person name="Debuchy R."/>
            <person name="Gladieux P."/>
            <person name="Thoren M.H."/>
            <person name="Johannesson H."/>
        </authorList>
    </citation>
    <scope>NUCLEOTIDE SEQUENCE</scope>
    <source>
        <strain evidence="2">CBS 892.96</strain>
    </source>
</reference>
<comment type="caution">
    <text evidence="2">The sequence shown here is derived from an EMBL/GenBank/DDBJ whole genome shotgun (WGS) entry which is preliminary data.</text>
</comment>
<dbReference type="Proteomes" id="UP001302321">
    <property type="component" value="Unassembled WGS sequence"/>
</dbReference>
<accession>A0AAN6VZF3</accession>
<evidence type="ECO:0000313" key="3">
    <source>
        <dbReference type="Proteomes" id="UP001302321"/>
    </source>
</evidence>
<proteinExistence type="predicted"/>
<protein>
    <submittedName>
        <fullName evidence="2">Amidase signature domain-containing protein</fullName>
    </submittedName>
</protein>
<dbReference type="PANTHER" id="PTHR42678">
    <property type="entry name" value="AMIDASE"/>
    <property type="match status" value="1"/>
</dbReference>
<sequence length="333" mass="35834">MAFWFLNAGSQGDSIRGPLHGIPIFVKPRANAHVVDLLLKAGAIILGKTNLSNPGGSSSSSAVAVSTGYAPYALGTETDGSLICPAGRAVLYTTKPTVGLVSQKGVVPISGHFDLVGPMTKTMHDIAVLLNDTSVAVLDPKKWRFITNMIAPLPGAEEQMNREIWGAYMKIKAKALTHIDLPGRDALNLIKGNIKGIVILTDYKTDLNPYLEDLEESDVRSLENIIRFNIENALQEFPGHAPNQDRCMRALTQDLSPEDHAPCLDHLRHGSRMGLDVITGPLVAGFSMTTFSISGYPIAGMPLSCLDCNGRPFGATTMATREREDVLVKVMSA</sequence>
<dbReference type="Pfam" id="PF01425">
    <property type="entry name" value="Amidase"/>
    <property type="match status" value="1"/>
</dbReference>
<evidence type="ECO:0000313" key="2">
    <source>
        <dbReference type="EMBL" id="KAK4172578.1"/>
    </source>
</evidence>
<dbReference type="SUPFAM" id="SSF75304">
    <property type="entry name" value="Amidase signature (AS) enzymes"/>
    <property type="match status" value="1"/>
</dbReference>